<dbReference type="CDD" id="cd02440">
    <property type="entry name" value="AdoMet_MTases"/>
    <property type="match status" value="1"/>
</dbReference>
<dbReference type="InterPro" id="IPR013216">
    <property type="entry name" value="Methyltransf_11"/>
</dbReference>
<dbReference type="InterPro" id="IPR051052">
    <property type="entry name" value="Diverse_substrate_MTase"/>
</dbReference>
<dbReference type="PANTHER" id="PTHR44942">
    <property type="entry name" value="METHYLTRANSF_11 DOMAIN-CONTAINING PROTEIN"/>
    <property type="match status" value="1"/>
</dbReference>
<gene>
    <name evidence="5" type="ORF">CYFUS_004908</name>
</gene>
<dbReference type="SUPFAM" id="SSF53335">
    <property type="entry name" value="S-adenosyl-L-methionine-dependent methyltransferases"/>
    <property type="match status" value="1"/>
</dbReference>
<feature type="domain" description="Methyltransferase type 11" evidence="4">
    <location>
        <begin position="45"/>
        <end position="136"/>
    </location>
</feature>
<dbReference type="EMBL" id="CP022098">
    <property type="protein sequence ID" value="ATB39464.1"/>
    <property type="molecule type" value="Genomic_DNA"/>
</dbReference>
<accession>A0A250J6C4</accession>
<reference evidence="5 6" key="1">
    <citation type="submission" date="2017-06" db="EMBL/GenBank/DDBJ databases">
        <title>Sequencing and comparative analysis of myxobacterial genomes.</title>
        <authorList>
            <person name="Rupp O."/>
            <person name="Goesmann A."/>
            <person name="Sogaard-Andersen L."/>
        </authorList>
    </citation>
    <scope>NUCLEOTIDE SEQUENCE [LARGE SCALE GENOMIC DNA]</scope>
    <source>
        <strain evidence="5 6">DSM 52655</strain>
    </source>
</reference>
<dbReference type="AlphaFoldDB" id="A0A250J6C4"/>
<dbReference type="RefSeq" id="WP_095987496.1">
    <property type="nucleotide sequence ID" value="NZ_CP022098.1"/>
</dbReference>
<evidence type="ECO:0000313" key="6">
    <source>
        <dbReference type="Proteomes" id="UP000217257"/>
    </source>
</evidence>
<proteinExistence type="inferred from homology"/>
<dbReference type="GO" id="GO:0008757">
    <property type="term" value="F:S-adenosylmethionine-dependent methyltransferase activity"/>
    <property type="evidence" value="ECO:0007669"/>
    <property type="project" value="InterPro"/>
</dbReference>
<dbReference type="GO" id="GO:0032259">
    <property type="term" value="P:methylation"/>
    <property type="evidence" value="ECO:0007669"/>
    <property type="project" value="UniProtKB-KW"/>
</dbReference>
<name>A0A250J6C4_9BACT</name>
<dbReference type="Proteomes" id="UP000217257">
    <property type="component" value="Chromosome"/>
</dbReference>
<dbReference type="PANTHER" id="PTHR44942:SF4">
    <property type="entry name" value="METHYLTRANSFERASE TYPE 11 DOMAIN-CONTAINING PROTEIN"/>
    <property type="match status" value="1"/>
</dbReference>
<sequence length="254" mass="28039">MTRPSTERFTDRVADYVRYRPDYPPELLAFLHGPGGLAPSAPVADVGAGTGISTRMFLEAGHPVVAVEPNAAMRAAADAWLGGFPGYRSVAGSAEATGLADASVALVTAAQAFHWFDPERTRREFARVLVPGGRVALFWNSRQLDSTPFLRGYEALLRQYCPDYASVAERYPSDEQVATWFGAGLRHQVVFPHAQRLDFEALRGRHLSSSFVPKEGQPGYAPTMEALRELFEREQRDGHVLFTYDTRLHVGEVS</sequence>
<dbReference type="InterPro" id="IPR029063">
    <property type="entry name" value="SAM-dependent_MTases_sf"/>
</dbReference>
<evidence type="ECO:0000256" key="2">
    <source>
        <dbReference type="ARBA" id="ARBA00022603"/>
    </source>
</evidence>
<dbReference type="Pfam" id="PF08241">
    <property type="entry name" value="Methyltransf_11"/>
    <property type="match status" value="1"/>
</dbReference>
<evidence type="ECO:0000256" key="3">
    <source>
        <dbReference type="ARBA" id="ARBA00022679"/>
    </source>
</evidence>
<comment type="similarity">
    <text evidence="1">Belongs to the methyltransferase superfamily.</text>
</comment>
<keyword evidence="3" id="KW-0808">Transferase</keyword>
<dbReference type="Gene3D" id="3.40.50.150">
    <property type="entry name" value="Vaccinia Virus protein VP39"/>
    <property type="match status" value="1"/>
</dbReference>
<keyword evidence="2" id="KW-0489">Methyltransferase</keyword>
<evidence type="ECO:0000313" key="5">
    <source>
        <dbReference type="EMBL" id="ATB39464.1"/>
    </source>
</evidence>
<organism evidence="5 6">
    <name type="scientific">Cystobacter fuscus</name>
    <dbReference type="NCBI Taxonomy" id="43"/>
    <lineage>
        <taxon>Bacteria</taxon>
        <taxon>Pseudomonadati</taxon>
        <taxon>Myxococcota</taxon>
        <taxon>Myxococcia</taxon>
        <taxon>Myxococcales</taxon>
        <taxon>Cystobacterineae</taxon>
        <taxon>Archangiaceae</taxon>
        <taxon>Cystobacter</taxon>
    </lineage>
</organism>
<dbReference type="KEGG" id="cfus:CYFUS_004908"/>
<protein>
    <recommendedName>
        <fullName evidence="4">Methyltransferase type 11 domain-containing protein</fullName>
    </recommendedName>
</protein>
<evidence type="ECO:0000256" key="1">
    <source>
        <dbReference type="ARBA" id="ARBA00008361"/>
    </source>
</evidence>
<evidence type="ECO:0000259" key="4">
    <source>
        <dbReference type="Pfam" id="PF08241"/>
    </source>
</evidence>